<dbReference type="EMBL" id="GBXM01022941">
    <property type="protein sequence ID" value="JAH85636.1"/>
    <property type="molecule type" value="Transcribed_RNA"/>
</dbReference>
<protein>
    <submittedName>
        <fullName evidence="1">Uncharacterized protein</fullName>
    </submittedName>
</protein>
<dbReference type="AlphaFoldDB" id="A0A0E9W5N7"/>
<sequence length="85" mass="9368">MVPGLQSTGYQLQLSQLIFGTRVLHPNSVLHLEWAFSNLASYNLVSSFSLAEDSSHPGKTMSNSCSPQYDALHVKPLPFTVLHPK</sequence>
<name>A0A0E9W5N7_ANGAN</name>
<evidence type="ECO:0000313" key="1">
    <source>
        <dbReference type="EMBL" id="JAH85636.1"/>
    </source>
</evidence>
<organism evidence="1">
    <name type="scientific">Anguilla anguilla</name>
    <name type="common">European freshwater eel</name>
    <name type="synonym">Muraena anguilla</name>
    <dbReference type="NCBI Taxonomy" id="7936"/>
    <lineage>
        <taxon>Eukaryota</taxon>
        <taxon>Metazoa</taxon>
        <taxon>Chordata</taxon>
        <taxon>Craniata</taxon>
        <taxon>Vertebrata</taxon>
        <taxon>Euteleostomi</taxon>
        <taxon>Actinopterygii</taxon>
        <taxon>Neopterygii</taxon>
        <taxon>Teleostei</taxon>
        <taxon>Anguilliformes</taxon>
        <taxon>Anguillidae</taxon>
        <taxon>Anguilla</taxon>
    </lineage>
</organism>
<reference evidence="1" key="1">
    <citation type="submission" date="2014-11" db="EMBL/GenBank/DDBJ databases">
        <authorList>
            <person name="Amaro Gonzalez C."/>
        </authorList>
    </citation>
    <scope>NUCLEOTIDE SEQUENCE</scope>
</reference>
<accession>A0A0E9W5N7</accession>
<proteinExistence type="predicted"/>
<reference evidence="1" key="2">
    <citation type="journal article" date="2015" name="Fish Shellfish Immunol.">
        <title>Early steps in the European eel (Anguilla anguilla)-Vibrio vulnificus interaction in the gills: Role of the RtxA13 toxin.</title>
        <authorList>
            <person name="Callol A."/>
            <person name="Pajuelo D."/>
            <person name="Ebbesson L."/>
            <person name="Teles M."/>
            <person name="MacKenzie S."/>
            <person name="Amaro C."/>
        </authorList>
    </citation>
    <scope>NUCLEOTIDE SEQUENCE</scope>
</reference>